<dbReference type="Proteomes" id="UP000541558">
    <property type="component" value="Unassembled WGS sequence"/>
</dbReference>
<dbReference type="CDD" id="cd02440">
    <property type="entry name" value="AdoMet_MTases"/>
    <property type="match status" value="1"/>
</dbReference>
<dbReference type="OrthoDB" id="66144at2759"/>
<reference evidence="2 3" key="1">
    <citation type="journal article" date="2020" name="ISME J.">
        <title>Uncovering the hidden diversity of litter-decomposition mechanisms in mushroom-forming fungi.</title>
        <authorList>
            <person name="Floudas D."/>
            <person name="Bentzer J."/>
            <person name="Ahren D."/>
            <person name="Johansson T."/>
            <person name="Persson P."/>
            <person name="Tunlid A."/>
        </authorList>
    </citation>
    <scope>NUCLEOTIDE SEQUENCE [LARGE SCALE GENOMIC DNA]</scope>
    <source>
        <strain evidence="2 3">CBS 175.51</strain>
    </source>
</reference>
<accession>A0A8H5BK21</accession>
<dbReference type="Pfam" id="PF08242">
    <property type="entry name" value="Methyltransf_12"/>
    <property type="match status" value="1"/>
</dbReference>
<dbReference type="EMBL" id="JAACJK010000164">
    <property type="protein sequence ID" value="KAF5324543.1"/>
    <property type="molecule type" value="Genomic_DNA"/>
</dbReference>
<evidence type="ECO:0000259" key="1">
    <source>
        <dbReference type="Pfam" id="PF08242"/>
    </source>
</evidence>
<dbReference type="AlphaFoldDB" id="A0A8H5BK21"/>
<gene>
    <name evidence="2" type="ORF">D9611_004491</name>
</gene>
<organism evidence="2 3">
    <name type="scientific">Ephemerocybe angulata</name>
    <dbReference type="NCBI Taxonomy" id="980116"/>
    <lineage>
        <taxon>Eukaryota</taxon>
        <taxon>Fungi</taxon>
        <taxon>Dikarya</taxon>
        <taxon>Basidiomycota</taxon>
        <taxon>Agaricomycotina</taxon>
        <taxon>Agaricomycetes</taxon>
        <taxon>Agaricomycetidae</taxon>
        <taxon>Agaricales</taxon>
        <taxon>Agaricineae</taxon>
        <taxon>Psathyrellaceae</taxon>
        <taxon>Ephemerocybe</taxon>
    </lineage>
</organism>
<comment type="caution">
    <text evidence="2">The sequence shown here is derived from an EMBL/GenBank/DDBJ whole genome shotgun (WGS) entry which is preliminary data.</text>
</comment>
<dbReference type="PANTHER" id="PTHR43861">
    <property type="entry name" value="TRANS-ACONITATE 2-METHYLTRANSFERASE-RELATED"/>
    <property type="match status" value="1"/>
</dbReference>
<evidence type="ECO:0000313" key="2">
    <source>
        <dbReference type="EMBL" id="KAF5324543.1"/>
    </source>
</evidence>
<protein>
    <recommendedName>
        <fullName evidence="1">Methyltransferase type 12 domain-containing protein</fullName>
    </recommendedName>
</protein>
<proteinExistence type="predicted"/>
<evidence type="ECO:0000313" key="3">
    <source>
        <dbReference type="Proteomes" id="UP000541558"/>
    </source>
</evidence>
<dbReference type="InterPro" id="IPR013217">
    <property type="entry name" value="Methyltransf_12"/>
</dbReference>
<keyword evidence="3" id="KW-1185">Reference proteome</keyword>
<dbReference type="SUPFAM" id="SSF53335">
    <property type="entry name" value="S-adenosyl-L-methionine-dependent methyltransferases"/>
    <property type="match status" value="1"/>
</dbReference>
<dbReference type="InterPro" id="IPR029063">
    <property type="entry name" value="SAM-dependent_MTases_sf"/>
</dbReference>
<sequence length="251" mass="27391">MSSQHGTRAPNQQFTSNVDLYNGWSATYDIDGNVMPAVDDVVFNDRVVPLLKSTEGDVRILEIGCGTGRNTVKLRQDLSPGSTIYAVDVSDGMMQQAKKKLEGNSENVNWAILDLQTQGEELATFVGQPVDIFISTLVLEHVELDAFFATLGAHLKSGGWAWVSNMHPFIGMHTGAGYKTGKDGVRVRGVSANYEMQEVVDAARKYGLEVEGDIVEAGVGDDEVEAVRQFGPRAKKCVGWKIFAGFLFKKV</sequence>
<name>A0A8H5BK21_9AGAR</name>
<dbReference type="Gene3D" id="3.40.50.150">
    <property type="entry name" value="Vaccinia Virus protein VP39"/>
    <property type="match status" value="1"/>
</dbReference>
<feature type="domain" description="Methyltransferase type 12" evidence="1">
    <location>
        <begin position="61"/>
        <end position="160"/>
    </location>
</feature>